<feature type="compositionally biased region" description="Acidic residues" evidence="2">
    <location>
        <begin position="535"/>
        <end position="544"/>
    </location>
</feature>
<accession>A0A1H9J7W4</accession>
<dbReference type="EMBL" id="FOFA01000006">
    <property type="protein sequence ID" value="SEQ82893.1"/>
    <property type="molecule type" value="Genomic_DNA"/>
</dbReference>
<feature type="domain" description="Plastocyanin-like" evidence="4">
    <location>
        <begin position="88"/>
        <end position="199"/>
    </location>
</feature>
<dbReference type="InterPro" id="IPR011707">
    <property type="entry name" value="Cu-oxidase-like_N"/>
</dbReference>
<keyword evidence="5" id="KW-0167">Capsid protein</keyword>
<dbReference type="RefSeq" id="WP_091182160.1">
    <property type="nucleotide sequence ID" value="NZ_FOFA01000006.1"/>
</dbReference>
<evidence type="ECO:0000256" key="2">
    <source>
        <dbReference type="SAM" id="MobiDB-lite"/>
    </source>
</evidence>
<keyword evidence="5" id="KW-0946">Virion</keyword>
<evidence type="ECO:0000259" key="4">
    <source>
        <dbReference type="Pfam" id="PF07732"/>
    </source>
</evidence>
<dbReference type="Pfam" id="PF07731">
    <property type="entry name" value="Cu-oxidase_2"/>
    <property type="match status" value="1"/>
</dbReference>
<gene>
    <name evidence="5" type="ORF">SAMN05421756_106116</name>
</gene>
<keyword evidence="5" id="KW-0132">Cell division</keyword>
<proteinExistence type="inferred from homology"/>
<feature type="region of interest" description="Disordered" evidence="2">
    <location>
        <begin position="522"/>
        <end position="544"/>
    </location>
</feature>
<feature type="domain" description="Plastocyanin-like" evidence="3">
    <location>
        <begin position="398"/>
        <end position="518"/>
    </location>
</feature>
<dbReference type="InterPro" id="IPR045087">
    <property type="entry name" value="Cu-oxidase_fam"/>
</dbReference>
<dbReference type="Pfam" id="PF07732">
    <property type="entry name" value="Cu-oxidase_3"/>
    <property type="match status" value="1"/>
</dbReference>
<evidence type="ECO:0000313" key="5">
    <source>
        <dbReference type="EMBL" id="SEQ82893.1"/>
    </source>
</evidence>
<dbReference type="GO" id="GO:0051301">
    <property type="term" value="P:cell division"/>
    <property type="evidence" value="ECO:0007669"/>
    <property type="project" value="UniProtKB-KW"/>
</dbReference>
<comment type="similarity">
    <text evidence="1">Belongs to the multicopper oxidase family.</text>
</comment>
<organism evidence="5 6">
    <name type="scientific">Microlunatus flavus</name>
    <dbReference type="NCBI Taxonomy" id="1036181"/>
    <lineage>
        <taxon>Bacteria</taxon>
        <taxon>Bacillati</taxon>
        <taxon>Actinomycetota</taxon>
        <taxon>Actinomycetes</taxon>
        <taxon>Propionibacteriales</taxon>
        <taxon>Propionibacteriaceae</taxon>
        <taxon>Microlunatus</taxon>
    </lineage>
</organism>
<keyword evidence="5" id="KW-0131">Cell cycle</keyword>
<evidence type="ECO:0000259" key="3">
    <source>
        <dbReference type="Pfam" id="PF07731"/>
    </source>
</evidence>
<dbReference type="PANTHER" id="PTHR48267:SF1">
    <property type="entry name" value="BILIRUBIN OXIDASE"/>
    <property type="match status" value="1"/>
</dbReference>
<evidence type="ECO:0000256" key="1">
    <source>
        <dbReference type="ARBA" id="ARBA00010609"/>
    </source>
</evidence>
<dbReference type="InterPro" id="IPR006311">
    <property type="entry name" value="TAT_signal"/>
</dbReference>
<evidence type="ECO:0000313" key="6">
    <source>
        <dbReference type="Proteomes" id="UP000198504"/>
    </source>
</evidence>
<dbReference type="CDD" id="cd13889">
    <property type="entry name" value="CuRO_3_BOD"/>
    <property type="match status" value="1"/>
</dbReference>
<dbReference type="Gene3D" id="2.60.40.420">
    <property type="entry name" value="Cupredoxins - blue copper proteins"/>
    <property type="match status" value="3"/>
</dbReference>
<reference evidence="6" key="1">
    <citation type="submission" date="2016-10" db="EMBL/GenBank/DDBJ databases">
        <authorList>
            <person name="Varghese N."/>
            <person name="Submissions S."/>
        </authorList>
    </citation>
    <scope>NUCLEOTIDE SEQUENCE [LARGE SCALE GENOMIC DNA]</scope>
    <source>
        <strain evidence="6">CGMCC 4.6856</strain>
    </source>
</reference>
<dbReference type="InterPro" id="IPR008972">
    <property type="entry name" value="Cupredoxin"/>
</dbReference>
<dbReference type="STRING" id="1036181.SAMN05421756_106116"/>
<dbReference type="AlphaFoldDB" id="A0A1H9J7W4"/>
<dbReference type="GO" id="GO:0016491">
    <property type="term" value="F:oxidoreductase activity"/>
    <property type="evidence" value="ECO:0007669"/>
    <property type="project" value="InterPro"/>
</dbReference>
<protein>
    <submittedName>
        <fullName evidence="5">Multicopper oxidase with three cupredoxin domains (Includes cell division protein FtsP and spore coat protein CotA)</fullName>
    </submittedName>
</protein>
<dbReference type="PROSITE" id="PS51318">
    <property type="entry name" value="TAT"/>
    <property type="match status" value="1"/>
</dbReference>
<name>A0A1H9J7W4_9ACTN</name>
<sequence length="544" mass="60712">MNVTRRDALKLGGLAAVGTAAFGLPLGRSVSGGTPSLLASKNFPPRYTNAFRPLEKLVPTVTYDADGPIHNYDIWAKPGLAGIVPGLQTPVLGYGGVVPAKRIDVDQGTRITMTMHNRLPATHPVFGTPVSISTHLHGSASLPQYDGYASDLTESQQKKVYHYPNFQPARTLWYHDHGVHYTAQNAYSGLASQYHLHDPDERRLLPQGEFDVALTLSDMMFQANGSQLYDDRSHSGLWGDVILVNGTPWPVMKVKKRVYRFRLLNASLSRSYRPTLSTGDPVYMVATDGGLMPAVVPVSEWRHGSAERYEFLVDFRKYATGQRVELKNLSNPNNRDFDFTGKIMAFDVVGDSFDKTDPTWDRPKPVMARPNGDPLASKEVMGLTETKDMKVVTIRVQRDDTTNEWNLNGETWHDVVDSEYKKVLASPDLGETQVWEIQNNSGGWFHPVHIHLIDFKILSRNGRAPFAYEQGPKDVVYVGEGEKVRLIMKFGPHRGKYMVHCHNLPHEDHDMMHQFSVGLKSDDVDDNDPIHADPAVDDDSPTGA</sequence>
<dbReference type="OrthoDB" id="345021at2"/>
<keyword evidence="6" id="KW-1185">Reference proteome</keyword>
<dbReference type="Proteomes" id="UP000198504">
    <property type="component" value="Unassembled WGS sequence"/>
</dbReference>
<dbReference type="SUPFAM" id="SSF49503">
    <property type="entry name" value="Cupredoxins"/>
    <property type="match status" value="2"/>
</dbReference>
<dbReference type="PANTHER" id="PTHR48267">
    <property type="entry name" value="CUPREDOXIN SUPERFAMILY PROTEIN"/>
    <property type="match status" value="1"/>
</dbReference>
<dbReference type="GO" id="GO:0005507">
    <property type="term" value="F:copper ion binding"/>
    <property type="evidence" value="ECO:0007669"/>
    <property type="project" value="InterPro"/>
</dbReference>
<dbReference type="InterPro" id="IPR011706">
    <property type="entry name" value="Cu-oxidase_C"/>
</dbReference>